<accession>A0ABR0I1X7</accession>
<reference evidence="3 4" key="1">
    <citation type="journal article" date="2023" name="bioRxiv">
        <title>High-quality genome assemblies of four members of thePodospora anserinaspecies complex.</title>
        <authorList>
            <person name="Ament-Velasquez S.L."/>
            <person name="Vogan A.A."/>
            <person name="Wallerman O."/>
            <person name="Hartmann F."/>
            <person name="Gautier V."/>
            <person name="Silar P."/>
            <person name="Giraud T."/>
            <person name="Johannesson H."/>
        </authorList>
    </citation>
    <scope>NUCLEOTIDE SEQUENCE [LARGE SCALE GENOMIC DNA]</scope>
    <source>
        <strain evidence="3 4">CBS 411.78</strain>
    </source>
</reference>
<feature type="region of interest" description="Disordered" evidence="1">
    <location>
        <begin position="134"/>
        <end position="179"/>
    </location>
</feature>
<gene>
    <name evidence="3" type="ORF">QC763_116505</name>
</gene>
<evidence type="ECO:0000256" key="1">
    <source>
        <dbReference type="SAM" id="MobiDB-lite"/>
    </source>
</evidence>
<evidence type="ECO:0000256" key="2">
    <source>
        <dbReference type="SAM" id="Phobius"/>
    </source>
</evidence>
<dbReference type="EMBL" id="JAFFHB010000001">
    <property type="protein sequence ID" value="KAK4673958.1"/>
    <property type="molecule type" value="Genomic_DNA"/>
</dbReference>
<comment type="caution">
    <text evidence="3">The sequence shown here is derived from an EMBL/GenBank/DDBJ whole genome shotgun (WGS) entry which is preliminary data.</text>
</comment>
<evidence type="ECO:0000313" key="3">
    <source>
        <dbReference type="EMBL" id="KAK4673958.1"/>
    </source>
</evidence>
<organism evidence="3 4">
    <name type="scientific">Podospora pseudopauciseta</name>
    <dbReference type="NCBI Taxonomy" id="2093780"/>
    <lineage>
        <taxon>Eukaryota</taxon>
        <taxon>Fungi</taxon>
        <taxon>Dikarya</taxon>
        <taxon>Ascomycota</taxon>
        <taxon>Pezizomycotina</taxon>
        <taxon>Sordariomycetes</taxon>
        <taxon>Sordariomycetidae</taxon>
        <taxon>Sordariales</taxon>
        <taxon>Podosporaceae</taxon>
        <taxon>Podospora</taxon>
    </lineage>
</organism>
<proteinExistence type="predicted"/>
<sequence length="328" mass="36371">MKITTTAERVGCHLLLRHPISESENGKTFPSTGKNRRHSKIVAATLEYSRLYARFRSTFDKFLTNRKLYLASNECPRFPLNARPTQVYMLRIIDDTLKFGRVGSLIGGNYRLADCKERWQDFLKELKVTGDMTVGDSDSDWTSGSEEESDLGRASSPGDPASGPDPGPGWEVEPATPKATRHGLVPGAGILAFADGLAANLSMMLRLVREFEEAGEQLPRSVTDVVATFRDCCVVLEEWPRHEGPGQVQDNLMSSGEDAGTPITIVFSSHRKTGLSLFCYLLFFCMYLCIGFDLQDADSISSNQRFKQSSSEDDWAWGFGGFGRLLSI</sequence>
<dbReference type="RefSeq" id="XP_062771280.1">
    <property type="nucleotide sequence ID" value="XM_062908221.1"/>
</dbReference>
<keyword evidence="2" id="KW-0812">Transmembrane</keyword>
<feature type="compositionally biased region" description="Low complexity" evidence="1">
    <location>
        <begin position="154"/>
        <end position="164"/>
    </location>
</feature>
<keyword evidence="2" id="KW-1133">Transmembrane helix</keyword>
<keyword evidence="4" id="KW-1185">Reference proteome</keyword>
<protein>
    <submittedName>
        <fullName evidence="3">Uncharacterized protein</fullName>
    </submittedName>
</protein>
<evidence type="ECO:0000313" key="4">
    <source>
        <dbReference type="Proteomes" id="UP001326199"/>
    </source>
</evidence>
<feature type="transmembrane region" description="Helical" evidence="2">
    <location>
        <begin position="275"/>
        <end position="294"/>
    </location>
</feature>
<dbReference type="Proteomes" id="UP001326199">
    <property type="component" value="Unassembled WGS sequence"/>
</dbReference>
<dbReference type="GeneID" id="87928564"/>
<keyword evidence="2" id="KW-0472">Membrane</keyword>
<name>A0ABR0I1X7_9PEZI</name>